<keyword evidence="1" id="KW-0328">Glycosyltransferase</keyword>
<dbReference type="PANTHER" id="PTHR45947:SF3">
    <property type="entry name" value="SULFOQUINOVOSYL TRANSFERASE SQD2"/>
    <property type="match status" value="1"/>
</dbReference>
<accession>Q2J694</accession>
<keyword evidence="6" id="KW-1185">Reference proteome</keyword>
<evidence type="ECO:0000313" key="6">
    <source>
        <dbReference type="Proteomes" id="UP000001937"/>
    </source>
</evidence>
<dbReference type="InterPro" id="IPR028098">
    <property type="entry name" value="Glyco_trans_4-like_N"/>
</dbReference>
<dbReference type="Proteomes" id="UP000001937">
    <property type="component" value="Chromosome"/>
</dbReference>
<dbReference type="HOGENOM" id="CLU_009583_2_1_11"/>
<dbReference type="RefSeq" id="WP_011438222.1">
    <property type="nucleotide sequence ID" value="NZ_JENI01000003.1"/>
</dbReference>
<dbReference type="GO" id="GO:0016757">
    <property type="term" value="F:glycosyltransferase activity"/>
    <property type="evidence" value="ECO:0007669"/>
    <property type="project" value="UniProtKB-KW"/>
</dbReference>
<feature type="domain" description="Glycosyl transferase family 1" evidence="3">
    <location>
        <begin position="192"/>
        <end position="332"/>
    </location>
</feature>
<dbReference type="Pfam" id="PF00534">
    <property type="entry name" value="Glycos_transf_1"/>
    <property type="match status" value="1"/>
</dbReference>
<evidence type="ECO:0000313" key="5">
    <source>
        <dbReference type="EMBL" id="ABD13198.1"/>
    </source>
</evidence>
<keyword evidence="2 5" id="KW-0808">Transferase</keyword>
<dbReference type="PhylomeDB" id="Q2J694"/>
<dbReference type="CDD" id="cd03801">
    <property type="entry name" value="GT4_PimA-like"/>
    <property type="match status" value="1"/>
</dbReference>
<dbReference type="eggNOG" id="COG0438">
    <property type="taxonomic scope" value="Bacteria"/>
</dbReference>
<feature type="domain" description="Glycosyltransferase subfamily 4-like N-terminal" evidence="4">
    <location>
        <begin position="18"/>
        <end position="181"/>
    </location>
</feature>
<dbReference type="OrthoDB" id="9806887at2"/>
<dbReference type="STRING" id="106370.Francci3_3848"/>
<evidence type="ECO:0000256" key="1">
    <source>
        <dbReference type="ARBA" id="ARBA00022676"/>
    </source>
</evidence>
<dbReference type="InterPro" id="IPR050194">
    <property type="entry name" value="Glycosyltransferase_grp1"/>
</dbReference>
<sequence length="375" mass="40207">MGTALRVLQVAARFFPDMGGTETHVYETSRRLNATSDITVEILTTDRSGKLPSRENVAGTVVHRVAAWPQEKDYYLAPAVAKVVGFGSYDLVHCQGIHNLVPPVAMAAARLRGIPYIVSPHTGGHSSQVRNTARRVQWGLLGPLIRNARRVICVAEFESHIFMRQAGVAADRISVVPNGVSIVPPSGHVKPDTSEPLVVCVGRLEKYKGQRHLVRALPSLITLVPDVRLMLVGRGPDEPELRRLADRLGVVDRVSFTSIPPEDRQAMSDCIARAGVVALLSEYEAHPVAVMEAVALGRPVVVAPTAGLGELAAAGLAQSVADPADEQLVAKTLGIYLLASAGDSPSETRPTPEISTLPTWDGCAEALARIYRESV</sequence>
<gene>
    <name evidence="5" type="ordered locus">Francci3_3848</name>
</gene>
<dbReference type="KEGG" id="fra:Francci3_3848"/>
<dbReference type="EMBL" id="CP000249">
    <property type="protein sequence ID" value="ABD13198.1"/>
    <property type="molecule type" value="Genomic_DNA"/>
</dbReference>
<dbReference type="SUPFAM" id="SSF53756">
    <property type="entry name" value="UDP-Glycosyltransferase/glycogen phosphorylase"/>
    <property type="match status" value="1"/>
</dbReference>
<dbReference type="GO" id="GO:1901137">
    <property type="term" value="P:carbohydrate derivative biosynthetic process"/>
    <property type="evidence" value="ECO:0007669"/>
    <property type="project" value="UniProtKB-ARBA"/>
</dbReference>
<dbReference type="AlphaFoldDB" id="Q2J694"/>
<protein>
    <submittedName>
        <fullName evidence="5">Glycosyl transferase, group 1</fullName>
    </submittedName>
</protein>
<evidence type="ECO:0000259" key="3">
    <source>
        <dbReference type="Pfam" id="PF00534"/>
    </source>
</evidence>
<dbReference type="InterPro" id="IPR001296">
    <property type="entry name" value="Glyco_trans_1"/>
</dbReference>
<evidence type="ECO:0000259" key="4">
    <source>
        <dbReference type="Pfam" id="PF13439"/>
    </source>
</evidence>
<dbReference type="PANTHER" id="PTHR45947">
    <property type="entry name" value="SULFOQUINOVOSYL TRANSFERASE SQD2"/>
    <property type="match status" value="1"/>
</dbReference>
<dbReference type="CAZy" id="GT4">
    <property type="family name" value="Glycosyltransferase Family 4"/>
</dbReference>
<proteinExistence type="predicted"/>
<dbReference type="Pfam" id="PF13439">
    <property type="entry name" value="Glyco_transf_4"/>
    <property type="match status" value="1"/>
</dbReference>
<name>Q2J694_FRACC</name>
<evidence type="ECO:0000256" key="2">
    <source>
        <dbReference type="ARBA" id="ARBA00022679"/>
    </source>
</evidence>
<reference evidence="5 6" key="1">
    <citation type="journal article" date="2007" name="Genome Res.">
        <title>Genome characteristics of facultatively symbiotic Frankia sp. strains reflect host range and host plant biogeography.</title>
        <authorList>
            <person name="Normand P."/>
            <person name="Lapierre P."/>
            <person name="Tisa L.S."/>
            <person name="Gogarten J.P."/>
            <person name="Alloisio N."/>
            <person name="Bagnarol E."/>
            <person name="Bassi C.A."/>
            <person name="Berry A.M."/>
            <person name="Bickhart D.M."/>
            <person name="Choisne N."/>
            <person name="Couloux A."/>
            <person name="Cournoyer B."/>
            <person name="Cruveiller S."/>
            <person name="Daubin V."/>
            <person name="Demange N."/>
            <person name="Francino M.P."/>
            <person name="Goltsman E."/>
            <person name="Huang Y."/>
            <person name="Kopp O.R."/>
            <person name="Labarre L."/>
            <person name="Lapidus A."/>
            <person name="Lavire C."/>
            <person name="Marechal J."/>
            <person name="Martinez M."/>
            <person name="Mastronunzio J.E."/>
            <person name="Mullin B.C."/>
            <person name="Niemann J."/>
            <person name="Pujic P."/>
            <person name="Rawnsley T."/>
            <person name="Rouy Z."/>
            <person name="Schenowitz C."/>
            <person name="Sellstedt A."/>
            <person name="Tavares F."/>
            <person name="Tomkins J.P."/>
            <person name="Vallenet D."/>
            <person name="Valverde C."/>
            <person name="Wall L.G."/>
            <person name="Wang Y."/>
            <person name="Medigue C."/>
            <person name="Benson D.R."/>
        </authorList>
    </citation>
    <scope>NUCLEOTIDE SEQUENCE [LARGE SCALE GENOMIC DNA]</scope>
    <source>
        <strain evidence="6">DSM 45818 / CECT 9043 / CcI3</strain>
    </source>
</reference>
<dbReference type="Gene3D" id="3.40.50.2000">
    <property type="entry name" value="Glycogen Phosphorylase B"/>
    <property type="match status" value="2"/>
</dbReference>
<organism evidence="5 6">
    <name type="scientific">Frankia casuarinae (strain DSM 45818 / CECT 9043 / HFP020203 / CcI3)</name>
    <dbReference type="NCBI Taxonomy" id="106370"/>
    <lineage>
        <taxon>Bacteria</taxon>
        <taxon>Bacillati</taxon>
        <taxon>Actinomycetota</taxon>
        <taxon>Actinomycetes</taxon>
        <taxon>Frankiales</taxon>
        <taxon>Frankiaceae</taxon>
        <taxon>Frankia</taxon>
    </lineage>
</organism>